<dbReference type="GO" id="GO:0005524">
    <property type="term" value="F:ATP binding"/>
    <property type="evidence" value="ECO:0007669"/>
    <property type="project" value="InterPro"/>
</dbReference>
<dbReference type="InterPro" id="IPR014721">
    <property type="entry name" value="Ribsml_uS5_D2-typ_fold_subgr"/>
</dbReference>
<gene>
    <name evidence="3" type="ORF">P0Y48_04835</name>
</gene>
<dbReference type="EMBL" id="CP119321">
    <property type="protein sequence ID" value="WEK14531.1"/>
    <property type="molecule type" value="Genomic_DNA"/>
</dbReference>
<protein>
    <submittedName>
        <fullName evidence="3">YifB family Mg chelatase-like AAA ATPase</fullName>
    </submittedName>
</protein>
<comment type="similarity">
    <text evidence="1">Belongs to the Mg-chelatase subunits D/I family. ComM subfamily.</text>
</comment>
<dbReference type="NCBIfam" id="TIGR00368">
    <property type="entry name" value="YifB family Mg chelatase-like AAA ATPase"/>
    <property type="match status" value="1"/>
</dbReference>
<feature type="domain" description="AAA+ ATPase" evidence="2">
    <location>
        <begin position="218"/>
        <end position="396"/>
    </location>
</feature>
<accession>A0AAJ5W1T2</accession>
<dbReference type="InterPro" id="IPR004482">
    <property type="entry name" value="Mg_chelat-rel"/>
</dbReference>
<dbReference type="Pfam" id="PF01078">
    <property type="entry name" value="Mg_chelatase"/>
    <property type="match status" value="1"/>
</dbReference>
<dbReference type="Pfam" id="PF13541">
    <property type="entry name" value="ChlI"/>
    <property type="match status" value="1"/>
</dbReference>
<reference evidence="3" key="1">
    <citation type="submission" date="2023-03" db="EMBL/GenBank/DDBJ databases">
        <title>Andean soil-derived lignocellulolytic bacterial consortium as a source of novel taxa and putative plastic-active enzymes.</title>
        <authorList>
            <person name="Diaz-Garcia L."/>
            <person name="Chuvochina M."/>
            <person name="Feuerriegel G."/>
            <person name="Bunk B."/>
            <person name="Sproer C."/>
            <person name="Streit W.R."/>
            <person name="Rodriguez L.M."/>
            <person name="Overmann J."/>
            <person name="Jimenez D.J."/>
        </authorList>
    </citation>
    <scope>NUCLEOTIDE SEQUENCE</scope>
    <source>
        <strain evidence="3">MAG 4610</strain>
    </source>
</reference>
<proteinExistence type="inferred from homology"/>
<dbReference type="SMART" id="SM00382">
    <property type="entry name" value="AAA"/>
    <property type="match status" value="1"/>
</dbReference>
<evidence type="ECO:0000259" key="2">
    <source>
        <dbReference type="SMART" id="SM00382"/>
    </source>
</evidence>
<dbReference type="Gene3D" id="3.30.230.10">
    <property type="match status" value="1"/>
</dbReference>
<sequence length="513" mass="53783">MSVGRTWSVVLTGLQGDLVEVEADLSTQTPGFSIIGLPDKSIGEAQQRVHNACGNSDLPLPRRRVVVNLSPAGLPKHGTALDVAVAIAALATELPMEAASLERTVHLGELGLDGRLRPVPGVLPAVVAAARAGMSRVVVPAACADEARLVEGIEVVPAVSLRDVARFHGLDVAEVAAEPVPLSGEGIRRESTRSDAVDLSEVVGQQEAVDALVVAAAGGHHLLMSGPPGAGKTMLARRLPGLLPDLDDDAALHVASLRSLSGDPVQVLNRTPPFEAPHHSASVAALVGGGSRTVRPGAIARASGGVLFLDEAGEFGAHALDALRQPLESGEIEIHRAGFRVRFPARFQLVLATNPCPCGQYGVPGGVCTCPSLAIRRYLGRLSGPLLDRVDIELSLRRVAHAHLFADAGTTSTKAARERVLAARARSSRRLSRTPWRTNAQVSGAWLRSGPAAPGRDVRGPLDAALQRGALTLRGYDRVLRVAWTLADLDDRDVLGVEDIGRALFLKKGVTQG</sequence>
<dbReference type="Pfam" id="PF13335">
    <property type="entry name" value="Mg_chelatase_C"/>
    <property type="match status" value="1"/>
</dbReference>
<dbReference type="PANTHER" id="PTHR32039:SF7">
    <property type="entry name" value="COMPETENCE PROTEIN COMM"/>
    <property type="match status" value="1"/>
</dbReference>
<dbReference type="InterPro" id="IPR003593">
    <property type="entry name" value="AAA+_ATPase"/>
</dbReference>
<name>A0AAJ5W1T2_9MICO</name>
<evidence type="ECO:0000313" key="4">
    <source>
        <dbReference type="Proteomes" id="UP001213972"/>
    </source>
</evidence>
<dbReference type="Gene3D" id="3.40.50.300">
    <property type="entry name" value="P-loop containing nucleotide triphosphate hydrolases"/>
    <property type="match status" value="1"/>
</dbReference>
<organism evidence="3 4">
    <name type="scientific">Candidatus Microbacterium phytovorans</name>
    <dbReference type="NCBI Taxonomy" id="3121374"/>
    <lineage>
        <taxon>Bacteria</taxon>
        <taxon>Bacillati</taxon>
        <taxon>Actinomycetota</taxon>
        <taxon>Actinomycetes</taxon>
        <taxon>Micrococcales</taxon>
        <taxon>Microbacteriaceae</taxon>
        <taxon>Microbacterium</taxon>
    </lineage>
</organism>
<evidence type="ECO:0000313" key="3">
    <source>
        <dbReference type="EMBL" id="WEK14531.1"/>
    </source>
</evidence>
<dbReference type="InterPro" id="IPR045006">
    <property type="entry name" value="CHLI-like"/>
</dbReference>
<evidence type="ECO:0000256" key="1">
    <source>
        <dbReference type="ARBA" id="ARBA00006354"/>
    </source>
</evidence>
<dbReference type="Proteomes" id="UP001213972">
    <property type="component" value="Chromosome"/>
</dbReference>
<dbReference type="AlphaFoldDB" id="A0AAJ5W1T2"/>
<dbReference type="CDD" id="cd00009">
    <property type="entry name" value="AAA"/>
    <property type="match status" value="1"/>
</dbReference>
<dbReference type="PANTHER" id="PTHR32039">
    <property type="entry name" value="MAGNESIUM-CHELATASE SUBUNIT CHLI"/>
    <property type="match status" value="1"/>
</dbReference>
<dbReference type="InterPro" id="IPR020568">
    <property type="entry name" value="Ribosomal_Su5_D2-typ_SF"/>
</dbReference>
<dbReference type="SUPFAM" id="SSF54211">
    <property type="entry name" value="Ribosomal protein S5 domain 2-like"/>
    <property type="match status" value="1"/>
</dbReference>
<dbReference type="InterPro" id="IPR027417">
    <property type="entry name" value="P-loop_NTPase"/>
</dbReference>
<dbReference type="InterPro" id="IPR025158">
    <property type="entry name" value="Mg_chelat-rel_C"/>
</dbReference>
<dbReference type="SUPFAM" id="SSF52540">
    <property type="entry name" value="P-loop containing nucleoside triphosphate hydrolases"/>
    <property type="match status" value="1"/>
</dbReference>
<dbReference type="InterPro" id="IPR000523">
    <property type="entry name" value="Mg_chelatse_chII-like_cat_dom"/>
</dbReference>